<feature type="domain" description="CheW-like" evidence="1">
    <location>
        <begin position="3"/>
        <end position="143"/>
    </location>
</feature>
<dbReference type="SUPFAM" id="SSF50341">
    <property type="entry name" value="CheW-like"/>
    <property type="match status" value="1"/>
</dbReference>
<evidence type="ECO:0000313" key="2">
    <source>
        <dbReference type="EMBL" id="ROP44877.1"/>
    </source>
</evidence>
<dbReference type="InParanoid" id="A0A3N1HQV0"/>
<dbReference type="Gene3D" id="2.40.50.180">
    <property type="entry name" value="CheA-289, Domain 4"/>
    <property type="match status" value="1"/>
</dbReference>
<evidence type="ECO:0000259" key="1">
    <source>
        <dbReference type="PROSITE" id="PS50851"/>
    </source>
</evidence>
<comment type="caution">
    <text evidence="2">The sequence shown here is derived from an EMBL/GenBank/DDBJ whole genome shotgun (WGS) entry which is preliminary data.</text>
</comment>
<dbReference type="PANTHER" id="PTHR22617">
    <property type="entry name" value="CHEMOTAXIS SENSOR HISTIDINE KINASE-RELATED"/>
    <property type="match status" value="1"/>
</dbReference>
<accession>A0A3N1HQV0</accession>
<dbReference type="OrthoDB" id="9790406at2"/>
<dbReference type="AlphaFoldDB" id="A0A3N1HQV0"/>
<keyword evidence="3" id="KW-1185">Reference proteome</keyword>
<dbReference type="Proteomes" id="UP000276232">
    <property type="component" value="Unassembled WGS sequence"/>
</dbReference>
<proteinExistence type="predicted"/>
<dbReference type="Gene3D" id="2.30.30.40">
    <property type="entry name" value="SH3 Domains"/>
    <property type="match status" value="1"/>
</dbReference>
<dbReference type="GO" id="GO:0007165">
    <property type="term" value="P:signal transduction"/>
    <property type="evidence" value="ECO:0007669"/>
    <property type="project" value="InterPro"/>
</dbReference>
<gene>
    <name evidence="2" type="ORF">EDC03_1007</name>
</gene>
<dbReference type="Pfam" id="PF01584">
    <property type="entry name" value="CheW"/>
    <property type="match status" value="1"/>
</dbReference>
<dbReference type="EMBL" id="RJKN01000002">
    <property type="protein sequence ID" value="ROP44877.1"/>
    <property type="molecule type" value="Genomic_DNA"/>
</dbReference>
<sequence>MSGTSYVVVEVGEDLVGLDVLQVREVLAEQPLTRVPLAPPEVVGLLHLRGQVVTTLDLRRRLGLAPGVPAGRATDVVVRVGDERVALRADGVRDVVHVEDADVEPVADVLPHPLAELARGAVQLPGRLLLLLDVARTASPGAAA</sequence>
<organism evidence="2 3">
    <name type="scientific">Pseudokineococcus lusitanus</name>
    <dbReference type="NCBI Taxonomy" id="763993"/>
    <lineage>
        <taxon>Bacteria</taxon>
        <taxon>Bacillati</taxon>
        <taxon>Actinomycetota</taxon>
        <taxon>Actinomycetes</taxon>
        <taxon>Kineosporiales</taxon>
        <taxon>Kineosporiaceae</taxon>
        <taxon>Pseudokineococcus</taxon>
    </lineage>
</organism>
<dbReference type="GO" id="GO:0005829">
    <property type="term" value="C:cytosol"/>
    <property type="evidence" value="ECO:0007669"/>
    <property type="project" value="TreeGrafter"/>
</dbReference>
<dbReference type="InterPro" id="IPR036061">
    <property type="entry name" value="CheW-like_dom_sf"/>
</dbReference>
<protein>
    <submittedName>
        <fullName evidence="2">Purine-binding chemotaxis protein CheW</fullName>
    </submittedName>
</protein>
<dbReference type="RefSeq" id="WP_123379099.1">
    <property type="nucleotide sequence ID" value="NZ_RJKN01000002.1"/>
</dbReference>
<reference evidence="2 3" key="1">
    <citation type="journal article" date="2015" name="Stand. Genomic Sci.">
        <title>Genomic Encyclopedia of Bacterial and Archaeal Type Strains, Phase III: the genomes of soil and plant-associated and newly described type strains.</title>
        <authorList>
            <person name="Whitman W.B."/>
            <person name="Woyke T."/>
            <person name="Klenk H.P."/>
            <person name="Zhou Y."/>
            <person name="Lilburn T.G."/>
            <person name="Beck B.J."/>
            <person name="De Vos P."/>
            <person name="Vandamme P."/>
            <person name="Eisen J.A."/>
            <person name="Garrity G."/>
            <person name="Hugenholtz P."/>
            <person name="Kyrpides N.C."/>
        </authorList>
    </citation>
    <scope>NUCLEOTIDE SEQUENCE [LARGE SCALE GENOMIC DNA]</scope>
    <source>
        <strain evidence="2 3">CECT 7306</strain>
    </source>
</reference>
<dbReference type="PANTHER" id="PTHR22617:SF23">
    <property type="entry name" value="CHEMOTAXIS PROTEIN CHEW"/>
    <property type="match status" value="1"/>
</dbReference>
<dbReference type="InterPro" id="IPR002545">
    <property type="entry name" value="CheW-lke_dom"/>
</dbReference>
<name>A0A3N1HQV0_9ACTN</name>
<dbReference type="SMART" id="SM00260">
    <property type="entry name" value="CheW"/>
    <property type="match status" value="1"/>
</dbReference>
<evidence type="ECO:0000313" key="3">
    <source>
        <dbReference type="Proteomes" id="UP000276232"/>
    </source>
</evidence>
<dbReference type="PROSITE" id="PS50851">
    <property type="entry name" value="CHEW"/>
    <property type="match status" value="1"/>
</dbReference>
<dbReference type="InterPro" id="IPR039315">
    <property type="entry name" value="CheW"/>
</dbReference>
<dbReference type="GO" id="GO:0006935">
    <property type="term" value="P:chemotaxis"/>
    <property type="evidence" value="ECO:0007669"/>
    <property type="project" value="InterPro"/>
</dbReference>